<evidence type="ECO:0000313" key="2">
    <source>
        <dbReference type="EMBL" id="MBP0458571.1"/>
    </source>
</evidence>
<sequence>QLLVSAMAVAPLAVFSTGQSAQVAWLGGPGLVQWLQIAAVVALGVGCAALHGPAPRRGAPWRTGPVTAARLGLPLLVVPTALLLAAGAYKPMYLDRYVLYSYLGLGLLMGRALDALFAQTRGRAWRRRGAWCGVVLAVLALVPVTLEMRTPDSRKDDVTAVSHAVRRLAPGADGVLFMPSRRREWRMSYPGPYLGLRDLALRRDAVRSHTLEGEEEPAPVVRERVLAARRVVALTDPRGQPLDTTATEVVKREVLRRHFVLCDRIRVKGAQVVLYAHRGDCPAQPDRGSRAGRR</sequence>
<evidence type="ECO:0000313" key="3">
    <source>
        <dbReference type="Proteomes" id="UP000670475"/>
    </source>
</evidence>
<dbReference type="AlphaFoldDB" id="A0A940RVT4"/>
<feature type="transmembrane region" description="Helical" evidence="1">
    <location>
        <begin position="71"/>
        <end position="91"/>
    </location>
</feature>
<accession>A0A940RVT4</accession>
<feature type="transmembrane region" description="Helical" evidence="1">
    <location>
        <begin position="31"/>
        <end position="50"/>
    </location>
</feature>
<organism evidence="2 3">
    <name type="scientific">Streptomyces montanisoli</name>
    <dbReference type="NCBI Taxonomy" id="2798581"/>
    <lineage>
        <taxon>Bacteria</taxon>
        <taxon>Bacillati</taxon>
        <taxon>Actinomycetota</taxon>
        <taxon>Actinomycetes</taxon>
        <taxon>Kitasatosporales</taxon>
        <taxon>Streptomycetaceae</taxon>
        <taxon>Streptomyces</taxon>
    </lineage>
</organism>
<reference evidence="2" key="1">
    <citation type="submission" date="2021-03" db="EMBL/GenBank/DDBJ databases">
        <title>Whole genome sequence of Streptomyces bomunensis MMS17-BM035.</title>
        <authorList>
            <person name="Lee J.H."/>
        </authorList>
    </citation>
    <scope>NUCLEOTIDE SEQUENCE</scope>
    <source>
        <strain evidence="2">MMS17-BM035</strain>
    </source>
</reference>
<protein>
    <submittedName>
        <fullName evidence="2">Uncharacterized protein</fullName>
    </submittedName>
</protein>
<comment type="caution">
    <text evidence="2">The sequence shown here is derived from an EMBL/GenBank/DDBJ whole genome shotgun (WGS) entry which is preliminary data.</text>
</comment>
<keyword evidence="1" id="KW-1133">Transmembrane helix</keyword>
<keyword evidence="1" id="KW-0812">Transmembrane</keyword>
<feature type="non-terminal residue" evidence="2">
    <location>
        <position position="1"/>
    </location>
</feature>
<dbReference type="EMBL" id="JAGIQL010000045">
    <property type="protein sequence ID" value="MBP0458571.1"/>
    <property type="molecule type" value="Genomic_DNA"/>
</dbReference>
<dbReference type="Proteomes" id="UP000670475">
    <property type="component" value="Unassembled WGS sequence"/>
</dbReference>
<keyword evidence="1" id="KW-0472">Membrane</keyword>
<keyword evidence="3" id="KW-1185">Reference proteome</keyword>
<name>A0A940RVT4_9ACTN</name>
<evidence type="ECO:0000256" key="1">
    <source>
        <dbReference type="SAM" id="Phobius"/>
    </source>
</evidence>
<feature type="transmembrane region" description="Helical" evidence="1">
    <location>
        <begin position="129"/>
        <end position="146"/>
    </location>
</feature>
<feature type="transmembrane region" description="Helical" evidence="1">
    <location>
        <begin position="97"/>
        <end position="117"/>
    </location>
</feature>
<proteinExistence type="predicted"/>
<gene>
    <name evidence="2" type="ORF">JFN87_13815</name>
</gene>